<dbReference type="Gene3D" id="1.20.1320.30">
    <property type="match status" value="1"/>
</dbReference>
<dbReference type="SUPFAM" id="SSF52540">
    <property type="entry name" value="P-loop containing nucleoside triphosphate hydrolases"/>
    <property type="match status" value="1"/>
</dbReference>
<evidence type="ECO:0000313" key="19">
    <source>
        <dbReference type="EMBL" id="KAK6185597.1"/>
    </source>
</evidence>
<evidence type="ECO:0000256" key="9">
    <source>
        <dbReference type="ARBA" id="ARBA00022806"/>
    </source>
</evidence>
<dbReference type="AlphaFoldDB" id="A0AAN8JUF7"/>
<dbReference type="InterPro" id="IPR027417">
    <property type="entry name" value="P-loop_NTPase"/>
</dbReference>
<name>A0AAN8JUF7_PATCE</name>
<dbReference type="Gene3D" id="2.170.150.30">
    <property type="entry name" value="RIG-I-like receptor, C-terminal regulatory domain"/>
    <property type="match status" value="1"/>
</dbReference>
<keyword evidence="11" id="KW-0067">ATP-binding</keyword>
<evidence type="ECO:0000256" key="15">
    <source>
        <dbReference type="ARBA" id="ARBA00049390"/>
    </source>
</evidence>
<dbReference type="InterPro" id="IPR001650">
    <property type="entry name" value="Helicase_C-like"/>
</dbReference>
<evidence type="ECO:0000256" key="6">
    <source>
        <dbReference type="ARBA" id="ARBA00022723"/>
    </source>
</evidence>
<dbReference type="EC" id="3.6.4.13" evidence="3"/>
<evidence type="ECO:0000259" key="17">
    <source>
        <dbReference type="PROSITE" id="PS51194"/>
    </source>
</evidence>
<keyword evidence="7" id="KW-0547">Nucleotide-binding</keyword>
<accession>A0AAN8JUF7</accession>
<dbReference type="GO" id="GO:0003723">
    <property type="term" value="F:RNA binding"/>
    <property type="evidence" value="ECO:0007669"/>
    <property type="project" value="UniProtKB-KW"/>
</dbReference>
<keyword evidence="14" id="KW-0051">Antiviral defense</keyword>
<dbReference type="Proteomes" id="UP001347796">
    <property type="component" value="Unassembled WGS sequence"/>
</dbReference>
<evidence type="ECO:0000256" key="13">
    <source>
        <dbReference type="ARBA" id="ARBA00022884"/>
    </source>
</evidence>
<evidence type="ECO:0000256" key="14">
    <source>
        <dbReference type="ARBA" id="ARBA00023118"/>
    </source>
</evidence>
<proteinExistence type="inferred from homology"/>
<feature type="domain" description="Helicase ATP-binding" evidence="16">
    <location>
        <begin position="270"/>
        <end position="445"/>
    </location>
</feature>
<keyword evidence="13" id="KW-0694">RNA-binding</keyword>
<dbReference type="GO" id="GO:0003724">
    <property type="term" value="F:RNA helicase activity"/>
    <property type="evidence" value="ECO:0007669"/>
    <property type="project" value="UniProtKB-EC"/>
</dbReference>
<dbReference type="GO" id="GO:0045087">
    <property type="term" value="P:innate immune response"/>
    <property type="evidence" value="ECO:0007669"/>
    <property type="project" value="UniProtKB-KW"/>
</dbReference>
<evidence type="ECO:0000313" key="20">
    <source>
        <dbReference type="Proteomes" id="UP001347796"/>
    </source>
</evidence>
<keyword evidence="6" id="KW-0479">Metal-binding</keyword>
<dbReference type="Gene3D" id="3.40.50.300">
    <property type="entry name" value="P-loop containing nucleotide triphosphate hydrolases"/>
    <property type="match status" value="2"/>
</dbReference>
<evidence type="ECO:0000256" key="12">
    <source>
        <dbReference type="ARBA" id="ARBA00022859"/>
    </source>
</evidence>
<dbReference type="PANTHER" id="PTHR14074">
    <property type="entry name" value="HELICASE WITH DEATH DOMAIN-RELATED"/>
    <property type="match status" value="1"/>
</dbReference>
<dbReference type="InterPro" id="IPR011545">
    <property type="entry name" value="DEAD/DEAH_box_helicase_dom"/>
</dbReference>
<feature type="domain" description="Helicase C-terminal" evidence="17">
    <location>
        <begin position="631"/>
        <end position="796"/>
    </location>
</feature>
<evidence type="ECO:0000256" key="3">
    <source>
        <dbReference type="ARBA" id="ARBA00012552"/>
    </source>
</evidence>
<dbReference type="SMART" id="SM00487">
    <property type="entry name" value="DEXDc"/>
    <property type="match status" value="1"/>
</dbReference>
<dbReference type="GO" id="GO:0005524">
    <property type="term" value="F:ATP binding"/>
    <property type="evidence" value="ECO:0007669"/>
    <property type="project" value="UniProtKB-KW"/>
</dbReference>
<keyword evidence="10" id="KW-0862">Zinc</keyword>
<sequence length="983" mass="112460">MASSMIEKENTEYKYMFQNHLIEACIPLFEEFLNPSDILPRLNTLSEKEKDDIIKLEEIYSRPTAIGKLIQYIQKNRCVSEFIMALKLLKFQRFLDVLEDRKVSSIQQTGRQHCESLVLLLKADTIDYINDPLGLAQEMLQGDYLTERDVELINCTCANKGRTAACDVLFKKMKALRSDWPFAFFKAMEKQNPLLFEHLEMNPRQKGETYNTTENERIQSGEGAEVCAETIQATQSFGLENDGVSNLEKTDGASEESNDLPMRAYQYELSEVAIRGENTVICAPTGSGKTRVARYIVYNHLNSASGDRRKVVFLGKTTSLVNQQAKTFQQYLTNYRIQHVQGESDLSVQVNLILSHCDILVLTPQILYNHLRDGKIKSLSEFSLLILDECHNTRKGEPFNKLMKMYLKAKTSGEKNLPQIVGLTASLGVEKATTCNDAMTSILKLCANLDVFKLSTVIKNQDELNKSVPVPDEKFSVLPGNSQDWARKEICSTMEDIEKHLFEADVKMRNEEISTILKKRPKEITSQAYGQWAVNIKQSAMELNTETGEEKSLARTMVVVARQLEVYNTALEIHELVRLRDVLAYLEKKLTENLDKNTHSEVESKLAASYRELKTKLQTDEQNDKNPNLKILQDYLIKLRRENGPESLGIIFVQTRATCYALREWLRNSTNEEMRCLNAEAFTGIGAREDDGGMTQSEQNAIIGRFRDGKIKLIIATSVAEEGLDIPECNVVIRYNRIGNEITTVQTRGRSRKWGGVSLLLGSKEIVQREQLNIERSKMMTEAIQQIQNLQQQDIGRRINQYQREAIKDMEIEEAAKKSMSEEKINAHFIFQCATCRELTVDSKHIRILNKIFRVIIDPNFMKNVKIGKSKISRKIIDGIVLGEGIFCKQCCNYLGRALKYRDCIFPSVEIKGYQCRTDDNQVTHYKKWKKCPFLVKEMEGDDYKYMFDRVEETNDASFDNDATCKQKDQFDDNEKDINGASV</sequence>
<evidence type="ECO:0000256" key="1">
    <source>
        <dbReference type="ARBA" id="ARBA00004496"/>
    </source>
</evidence>
<evidence type="ECO:0000256" key="10">
    <source>
        <dbReference type="ARBA" id="ARBA00022833"/>
    </source>
</evidence>
<evidence type="ECO:0000259" key="18">
    <source>
        <dbReference type="PROSITE" id="PS51789"/>
    </source>
</evidence>
<keyword evidence="4" id="KW-0963">Cytoplasm</keyword>
<evidence type="ECO:0000256" key="11">
    <source>
        <dbReference type="ARBA" id="ARBA00022840"/>
    </source>
</evidence>
<evidence type="ECO:0000256" key="7">
    <source>
        <dbReference type="ARBA" id="ARBA00022741"/>
    </source>
</evidence>
<dbReference type="GO" id="GO:0016787">
    <property type="term" value="F:hydrolase activity"/>
    <property type="evidence" value="ECO:0007669"/>
    <property type="project" value="UniProtKB-KW"/>
</dbReference>
<dbReference type="Pfam" id="PF00271">
    <property type="entry name" value="Helicase_C"/>
    <property type="match status" value="1"/>
</dbReference>
<comment type="caution">
    <text evidence="19">The sequence shown here is derived from an EMBL/GenBank/DDBJ whole genome shotgun (WGS) entry which is preliminary data.</text>
</comment>
<dbReference type="GO" id="GO:0005737">
    <property type="term" value="C:cytoplasm"/>
    <property type="evidence" value="ECO:0007669"/>
    <property type="project" value="UniProtKB-SubCell"/>
</dbReference>
<dbReference type="InterPro" id="IPR021673">
    <property type="entry name" value="RLR_CTR"/>
</dbReference>
<dbReference type="InterPro" id="IPR038557">
    <property type="entry name" value="RLR_C_sf"/>
</dbReference>
<dbReference type="InterPro" id="IPR051363">
    <property type="entry name" value="RLR_Helicase"/>
</dbReference>
<dbReference type="EMBL" id="JAZGQO010000006">
    <property type="protein sequence ID" value="KAK6185597.1"/>
    <property type="molecule type" value="Genomic_DNA"/>
</dbReference>
<gene>
    <name evidence="19" type="ORF">SNE40_007797</name>
</gene>
<dbReference type="PROSITE" id="PS51789">
    <property type="entry name" value="RLR_CTR"/>
    <property type="match status" value="1"/>
</dbReference>
<dbReference type="Pfam" id="PF00270">
    <property type="entry name" value="DEAD"/>
    <property type="match status" value="1"/>
</dbReference>
<comment type="catalytic activity">
    <reaction evidence="15">
        <text>ATP + H2O = ADP + phosphate + H(+)</text>
        <dbReference type="Rhea" id="RHEA:13065"/>
        <dbReference type="ChEBI" id="CHEBI:15377"/>
        <dbReference type="ChEBI" id="CHEBI:15378"/>
        <dbReference type="ChEBI" id="CHEBI:30616"/>
        <dbReference type="ChEBI" id="CHEBI:43474"/>
        <dbReference type="ChEBI" id="CHEBI:456216"/>
        <dbReference type="EC" id="3.6.4.13"/>
    </reaction>
    <physiologicalReaction direction="left-to-right" evidence="15">
        <dbReference type="Rhea" id="RHEA:13066"/>
    </physiologicalReaction>
</comment>
<keyword evidence="5" id="KW-0399">Innate immunity</keyword>
<evidence type="ECO:0000256" key="4">
    <source>
        <dbReference type="ARBA" id="ARBA00022490"/>
    </source>
</evidence>
<feature type="domain" description="RLR CTR" evidence="18">
    <location>
        <begin position="817"/>
        <end position="946"/>
    </location>
</feature>
<comment type="similarity">
    <text evidence="2">Belongs to the helicase family. RLR subfamily.</text>
</comment>
<evidence type="ECO:0000256" key="8">
    <source>
        <dbReference type="ARBA" id="ARBA00022801"/>
    </source>
</evidence>
<dbReference type="PROSITE" id="PS51192">
    <property type="entry name" value="HELICASE_ATP_BIND_1"/>
    <property type="match status" value="1"/>
</dbReference>
<dbReference type="InterPro" id="IPR041204">
    <property type="entry name" value="RIG-I-like_C"/>
</dbReference>
<keyword evidence="12" id="KW-0391">Immunity</keyword>
<dbReference type="Pfam" id="PF18119">
    <property type="entry name" value="RIG-I_C"/>
    <property type="match status" value="1"/>
</dbReference>
<dbReference type="InterPro" id="IPR014001">
    <property type="entry name" value="Helicase_ATP-bd"/>
</dbReference>
<dbReference type="SMART" id="SM00490">
    <property type="entry name" value="HELICc"/>
    <property type="match status" value="1"/>
</dbReference>
<evidence type="ECO:0000256" key="2">
    <source>
        <dbReference type="ARBA" id="ARBA00006866"/>
    </source>
</evidence>
<evidence type="ECO:0000256" key="5">
    <source>
        <dbReference type="ARBA" id="ARBA00022588"/>
    </source>
</evidence>
<dbReference type="PROSITE" id="PS51194">
    <property type="entry name" value="HELICASE_CTER"/>
    <property type="match status" value="1"/>
</dbReference>
<dbReference type="InterPro" id="IPR011029">
    <property type="entry name" value="DEATH-like_dom_sf"/>
</dbReference>
<keyword evidence="8" id="KW-0378">Hydrolase</keyword>
<evidence type="ECO:0000259" key="16">
    <source>
        <dbReference type="PROSITE" id="PS51192"/>
    </source>
</evidence>
<protein>
    <recommendedName>
        <fullName evidence="3">RNA helicase</fullName>
        <ecNumber evidence="3">3.6.4.13</ecNumber>
    </recommendedName>
</protein>
<keyword evidence="20" id="KW-1185">Reference proteome</keyword>
<dbReference type="Pfam" id="PF11648">
    <property type="entry name" value="RIG-I_C-RD"/>
    <property type="match status" value="1"/>
</dbReference>
<dbReference type="PANTHER" id="PTHR14074:SF16">
    <property type="entry name" value="ANTIVIRAL INNATE IMMUNE RESPONSE RECEPTOR RIG-I"/>
    <property type="match status" value="1"/>
</dbReference>
<dbReference type="GO" id="GO:0046872">
    <property type="term" value="F:metal ion binding"/>
    <property type="evidence" value="ECO:0007669"/>
    <property type="project" value="UniProtKB-KW"/>
</dbReference>
<keyword evidence="9" id="KW-0347">Helicase</keyword>
<organism evidence="19 20">
    <name type="scientific">Patella caerulea</name>
    <name type="common">Rayed Mediterranean limpet</name>
    <dbReference type="NCBI Taxonomy" id="87958"/>
    <lineage>
        <taxon>Eukaryota</taxon>
        <taxon>Metazoa</taxon>
        <taxon>Spiralia</taxon>
        <taxon>Lophotrochozoa</taxon>
        <taxon>Mollusca</taxon>
        <taxon>Gastropoda</taxon>
        <taxon>Patellogastropoda</taxon>
        <taxon>Patelloidea</taxon>
        <taxon>Patellidae</taxon>
        <taxon>Patella</taxon>
    </lineage>
</organism>
<comment type="subcellular location">
    <subcellularLocation>
        <location evidence="1">Cytoplasm</location>
    </subcellularLocation>
</comment>
<dbReference type="Gene3D" id="1.10.533.10">
    <property type="entry name" value="Death Domain, Fas"/>
    <property type="match status" value="2"/>
</dbReference>
<dbReference type="GO" id="GO:0051607">
    <property type="term" value="P:defense response to virus"/>
    <property type="evidence" value="ECO:0007669"/>
    <property type="project" value="UniProtKB-KW"/>
</dbReference>
<reference evidence="19 20" key="1">
    <citation type="submission" date="2024-01" db="EMBL/GenBank/DDBJ databases">
        <title>The genome of the rayed Mediterranean limpet Patella caerulea (Linnaeus, 1758).</title>
        <authorList>
            <person name="Anh-Thu Weber A."/>
            <person name="Halstead-Nussloch G."/>
        </authorList>
    </citation>
    <scope>NUCLEOTIDE SEQUENCE [LARGE SCALE GENOMIC DNA]</scope>
    <source>
        <strain evidence="19">AATW-2023a</strain>
        <tissue evidence="19">Whole specimen</tissue>
    </source>
</reference>